<proteinExistence type="predicted"/>
<dbReference type="Proteomes" id="UP001595698">
    <property type="component" value="Unassembled WGS sequence"/>
</dbReference>
<comment type="caution">
    <text evidence="1">The sequence shown here is derived from an EMBL/GenBank/DDBJ whole genome shotgun (WGS) entry which is preliminary data.</text>
</comment>
<accession>A0ABV8FBU7</accession>
<evidence type="ECO:0000313" key="1">
    <source>
        <dbReference type="EMBL" id="MFC3985485.1"/>
    </source>
</evidence>
<name>A0ABV8FBU7_9ACTN</name>
<evidence type="ECO:0000313" key="2">
    <source>
        <dbReference type="Proteomes" id="UP001595698"/>
    </source>
</evidence>
<dbReference type="RefSeq" id="WP_386195601.1">
    <property type="nucleotide sequence ID" value="NZ_JBHSBC010000047.1"/>
</dbReference>
<keyword evidence="2" id="KW-1185">Reference proteome</keyword>
<protein>
    <submittedName>
        <fullName evidence="1">Uncharacterized protein</fullName>
    </submittedName>
</protein>
<dbReference type="EMBL" id="JBHSBC010000047">
    <property type="protein sequence ID" value="MFC3985485.1"/>
    <property type="molecule type" value="Genomic_DNA"/>
</dbReference>
<organism evidence="1 2">
    <name type="scientific">Streptosporangium jomthongense</name>
    <dbReference type="NCBI Taxonomy" id="1193683"/>
    <lineage>
        <taxon>Bacteria</taxon>
        <taxon>Bacillati</taxon>
        <taxon>Actinomycetota</taxon>
        <taxon>Actinomycetes</taxon>
        <taxon>Streptosporangiales</taxon>
        <taxon>Streptosporangiaceae</taxon>
        <taxon>Streptosporangium</taxon>
    </lineage>
</organism>
<reference evidence="2" key="1">
    <citation type="journal article" date="2019" name="Int. J. Syst. Evol. Microbiol.">
        <title>The Global Catalogue of Microorganisms (GCM) 10K type strain sequencing project: providing services to taxonomists for standard genome sequencing and annotation.</title>
        <authorList>
            <consortium name="The Broad Institute Genomics Platform"/>
            <consortium name="The Broad Institute Genome Sequencing Center for Infectious Disease"/>
            <person name="Wu L."/>
            <person name="Ma J."/>
        </authorList>
    </citation>
    <scope>NUCLEOTIDE SEQUENCE [LARGE SCALE GENOMIC DNA]</scope>
    <source>
        <strain evidence="2">TBRC 7912</strain>
    </source>
</reference>
<sequence length="83" mass="9368">MRALIILGVVALIVLGLVALSLIHKRADRARANRLRAHLHESKLHELHRIAIEHQGAGNPLADLFELEIRAYLTETIAKEHNR</sequence>
<gene>
    <name evidence="1" type="ORF">ACFOYY_35515</name>
</gene>